<evidence type="ECO:0000313" key="2">
    <source>
        <dbReference type="EMBL" id="KAA9134071.1"/>
    </source>
</evidence>
<feature type="signal peptide" evidence="1">
    <location>
        <begin position="1"/>
        <end position="26"/>
    </location>
</feature>
<evidence type="ECO:0000256" key="1">
    <source>
        <dbReference type="SAM" id="SignalP"/>
    </source>
</evidence>
<dbReference type="EMBL" id="VYXP01000001">
    <property type="protein sequence ID" value="KAA9134071.1"/>
    <property type="molecule type" value="Genomic_DNA"/>
</dbReference>
<name>A0A5N0THK8_9GAMM</name>
<comment type="caution">
    <text evidence="2">The sequence shown here is derived from an EMBL/GenBank/DDBJ whole genome shotgun (WGS) entry which is preliminary data.</text>
</comment>
<evidence type="ECO:0008006" key="4">
    <source>
        <dbReference type="Google" id="ProtNLM"/>
    </source>
</evidence>
<feature type="chain" id="PRO_5024428553" description="DUF3828 domain-containing protein" evidence="1">
    <location>
        <begin position="27"/>
        <end position="132"/>
    </location>
</feature>
<organism evidence="2 3">
    <name type="scientific">Marinihelvus fidelis</name>
    <dbReference type="NCBI Taxonomy" id="2613842"/>
    <lineage>
        <taxon>Bacteria</taxon>
        <taxon>Pseudomonadati</taxon>
        <taxon>Pseudomonadota</taxon>
        <taxon>Gammaproteobacteria</taxon>
        <taxon>Chromatiales</taxon>
        <taxon>Wenzhouxiangellaceae</taxon>
        <taxon>Marinihelvus</taxon>
    </lineage>
</organism>
<protein>
    <recommendedName>
        <fullName evidence="4">DUF3828 domain-containing protein</fullName>
    </recommendedName>
</protein>
<dbReference type="RefSeq" id="WP_150862421.1">
    <property type="nucleotide sequence ID" value="NZ_VYXP01000001.1"/>
</dbReference>
<gene>
    <name evidence="2" type="ORF">F3N42_00540</name>
</gene>
<evidence type="ECO:0000313" key="3">
    <source>
        <dbReference type="Proteomes" id="UP000325372"/>
    </source>
</evidence>
<dbReference type="AlphaFoldDB" id="A0A5N0THK8"/>
<accession>A0A5N0THK8</accession>
<keyword evidence="3" id="KW-1185">Reference proteome</keyword>
<keyword evidence="1" id="KW-0732">Signal</keyword>
<reference evidence="2 3" key="1">
    <citation type="submission" date="2019-09" db="EMBL/GenBank/DDBJ databases">
        <title>Wenzhouxiangella sp. Genome sequencing and assembly.</title>
        <authorList>
            <person name="Zhang R."/>
        </authorList>
    </citation>
    <scope>NUCLEOTIDE SEQUENCE [LARGE SCALE GENOMIC DNA]</scope>
    <source>
        <strain evidence="2 3">W260</strain>
    </source>
</reference>
<sequence>MPSPRITIALLFAAFALQTTFNEAHAAPDSTQVISDVANYNQLASSAAFGTGPVGTDAPDSSAIRSSVRKGDTLEYRVTSLYYAKADGEPQREVDSIVSYQLDGGRWVLRDVQTERTRNVAAGKATSADKDC</sequence>
<proteinExistence type="predicted"/>
<dbReference type="Proteomes" id="UP000325372">
    <property type="component" value="Unassembled WGS sequence"/>
</dbReference>